<dbReference type="CDD" id="cd14742">
    <property type="entry name" value="PAAR_RHS"/>
    <property type="match status" value="1"/>
</dbReference>
<feature type="transmembrane region" description="Helical" evidence="2">
    <location>
        <begin position="165"/>
        <end position="193"/>
    </location>
</feature>
<comment type="caution">
    <text evidence="6">The sequence shown here is derived from an EMBL/GenBank/DDBJ whole genome shotgun (WGS) entry which is preliminary data.</text>
</comment>
<evidence type="ECO:0000256" key="1">
    <source>
        <dbReference type="SAM" id="MobiDB-lite"/>
    </source>
</evidence>
<feature type="region of interest" description="Disordered" evidence="1">
    <location>
        <begin position="257"/>
        <end position="277"/>
    </location>
</feature>
<keyword evidence="2" id="KW-1133">Transmembrane helix</keyword>
<dbReference type="EMBL" id="RBPS01000368">
    <property type="protein sequence ID" value="RMO29612.1"/>
    <property type="molecule type" value="Genomic_DNA"/>
</dbReference>
<dbReference type="Gene3D" id="2.60.200.60">
    <property type="match status" value="1"/>
</dbReference>
<evidence type="ECO:0000259" key="3">
    <source>
        <dbReference type="Pfam" id="PF25799"/>
    </source>
</evidence>
<keyword evidence="2" id="KW-0472">Membrane</keyword>
<keyword evidence="2" id="KW-0812">Transmembrane</keyword>
<evidence type="ECO:0000313" key="6">
    <source>
        <dbReference type="EMBL" id="RMQ05588.1"/>
    </source>
</evidence>
<dbReference type="Proteomes" id="UP000280599">
    <property type="component" value="Unassembled WGS sequence"/>
</dbReference>
<gene>
    <name evidence="6" type="ORF">ALQ11_02504</name>
    <name evidence="5" type="ORF">ALQ41_200187</name>
    <name evidence="4" type="ORF">ALQ42_01605</name>
</gene>
<organism evidence="6 7">
    <name type="scientific">Pseudomonas savastanoi pv. glycinea</name>
    <name type="common">Pseudomonas syringae pv. glycinea</name>
    <dbReference type="NCBI Taxonomy" id="318"/>
    <lineage>
        <taxon>Bacteria</taxon>
        <taxon>Pseudomonadati</taxon>
        <taxon>Pseudomonadota</taxon>
        <taxon>Gammaproteobacteria</taxon>
        <taxon>Pseudomonadales</taxon>
        <taxon>Pseudomonadaceae</taxon>
        <taxon>Pseudomonas</taxon>
    </lineage>
</organism>
<dbReference type="Proteomes" id="UP000272471">
    <property type="component" value="Unassembled WGS sequence"/>
</dbReference>
<proteinExistence type="predicted"/>
<evidence type="ECO:0000313" key="9">
    <source>
        <dbReference type="Proteomes" id="UP000280599"/>
    </source>
</evidence>
<accession>A0A0P9RAV9</accession>
<protein>
    <submittedName>
        <fullName evidence="6">Rhs protein</fullName>
    </submittedName>
</protein>
<evidence type="ECO:0000256" key="2">
    <source>
        <dbReference type="SAM" id="Phobius"/>
    </source>
</evidence>
<evidence type="ECO:0000313" key="4">
    <source>
        <dbReference type="EMBL" id="RMO29612.1"/>
    </source>
</evidence>
<dbReference type="Pfam" id="PF05488">
    <property type="entry name" value="PAAR_motif"/>
    <property type="match status" value="1"/>
</dbReference>
<dbReference type="Pfam" id="PF25799">
    <property type="entry name" value="prePAAR_I"/>
    <property type="match status" value="1"/>
</dbReference>
<evidence type="ECO:0000313" key="7">
    <source>
        <dbReference type="Proteomes" id="UP000272471"/>
    </source>
</evidence>
<dbReference type="Proteomes" id="UP000273536">
    <property type="component" value="Unassembled WGS sequence"/>
</dbReference>
<evidence type="ECO:0000313" key="5">
    <source>
        <dbReference type="EMBL" id="RMO36956.1"/>
    </source>
</evidence>
<dbReference type="AlphaFoldDB" id="A0A0P9RAV9"/>
<name>A0A0P9RAV9_PSESG</name>
<reference evidence="7 8" key="1">
    <citation type="submission" date="2018-08" db="EMBL/GenBank/DDBJ databases">
        <title>Recombination of ecologically and evolutionarily significant loci maintains genetic cohesion in the Pseudomonas syringae species complex.</title>
        <authorList>
            <person name="Dillon M."/>
            <person name="Thakur S."/>
            <person name="Almeida R.N.D."/>
            <person name="Weir B.S."/>
            <person name="Guttman D.S."/>
        </authorList>
    </citation>
    <scope>NUCLEOTIDE SEQUENCE [LARGE SCALE GENOMIC DNA]</scope>
    <source>
        <strain evidence="6 7">ICMP 4182</strain>
        <strain evidence="4 8">ICMP 6372</strain>
        <strain evidence="5 9">ICMP 867</strain>
    </source>
</reference>
<feature type="compositionally biased region" description="Low complexity" evidence="1">
    <location>
        <begin position="260"/>
        <end position="275"/>
    </location>
</feature>
<dbReference type="EMBL" id="RBQX01000378">
    <property type="protein sequence ID" value="RMQ05588.1"/>
    <property type="molecule type" value="Genomic_DNA"/>
</dbReference>
<dbReference type="InterPro" id="IPR008727">
    <property type="entry name" value="PAAR_motif"/>
</dbReference>
<feature type="transmembrane region" description="Helical" evidence="2">
    <location>
        <begin position="20"/>
        <end position="46"/>
    </location>
</feature>
<feature type="domain" description="Double-stranded DNA deaminase toxin A prePAAR motif" evidence="3">
    <location>
        <begin position="3"/>
        <end position="54"/>
    </location>
</feature>
<evidence type="ECO:0000313" key="8">
    <source>
        <dbReference type="Proteomes" id="UP000273536"/>
    </source>
</evidence>
<dbReference type="InterPro" id="IPR057925">
    <property type="entry name" value="prePAAR_DddA"/>
</dbReference>
<dbReference type="EMBL" id="RBPT01000487">
    <property type="protein sequence ID" value="RMO36956.1"/>
    <property type="molecule type" value="Genomic_DNA"/>
</dbReference>
<sequence>MSAAARLNDPIEHTGSLTGLLAGFAIGAIGAALIVGTGGLAAVAIVGAAAATGAGIGQLVGSMSFCSHQTGQIISGSSNVNINGKAAARAHVDKASCDDHGPGPKVLAQGSSTVYINGYPAARVNDRTECDAKISAGSNNVFIGGETETTDPISPEVPVLLERGILLIGLASAFVLASPAVVIAGFVGGIAGGTIGNWAGGKLFGEGSDRQKLMAFGGALLGGGLGAKGGKWFDARYEVKVHGLGSNLGNIKVKPRTANEKLSSSSNEKVSVPSSTNYSRGKFRKNVRKTVWENA</sequence>